<organism evidence="1 2">
    <name type="scientific">Myotis myotis</name>
    <name type="common">Greater mouse-eared bat</name>
    <name type="synonym">Vespertilio myotis</name>
    <dbReference type="NCBI Taxonomy" id="51298"/>
    <lineage>
        <taxon>Eukaryota</taxon>
        <taxon>Metazoa</taxon>
        <taxon>Chordata</taxon>
        <taxon>Craniata</taxon>
        <taxon>Vertebrata</taxon>
        <taxon>Euteleostomi</taxon>
        <taxon>Mammalia</taxon>
        <taxon>Eutheria</taxon>
        <taxon>Laurasiatheria</taxon>
        <taxon>Chiroptera</taxon>
        <taxon>Yangochiroptera</taxon>
        <taxon>Vespertilionidae</taxon>
        <taxon>Myotis</taxon>
    </lineage>
</organism>
<dbReference type="Proteomes" id="UP000527355">
    <property type="component" value="Unassembled WGS sequence"/>
</dbReference>
<accession>A0A7J7VZB8</accession>
<reference evidence="1 2" key="1">
    <citation type="journal article" date="2020" name="Nature">
        <title>Six reference-quality genomes reveal evolution of bat adaptations.</title>
        <authorList>
            <person name="Jebb D."/>
            <person name="Huang Z."/>
            <person name="Pippel M."/>
            <person name="Hughes G.M."/>
            <person name="Lavrichenko K."/>
            <person name="Devanna P."/>
            <person name="Winkler S."/>
            <person name="Jermiin L.S."/>
            <person name="Skirmuntt E.C."/>
            <person name="Katzourakis A."/>
            <person name="Burkitt-Gray L."/>
            <person name="Ray D.A."/>
            <person name="Sullivan K.A.M."/>
            <person name="Roscito J.G."/>
            <person name="Kirilenko B.M."/>
            <person name="Davalos L.M."/>
            <person name="Corthals A.P."/>
            <person name="Power M.L."/>
            <person name="Jones G."/>
            <person name="Ransome R.D."/>
            <person name="Dechmann D.K.N."/>
            <person name="Locatelli A.G."/>
            <person name="Puechmaille S.J."/>
            <person name="Fedrigo O."/>
            <person name="Jarvis E.D."/>
            <person name="Hiller M."/>
            <person name="Vernes S.C."/>
            <person name="Myers E.W."/>
            <person name="Teeling E.C."/>
        </authorList>
    </citation>
    <scope>NUCLEOTIDE SEQUENCE [LARGE SCALE GENOMIC DNA]</scope>
    <source>
        <strain evidence="1">MMyoMyo1</strain>
        <tissue evidence="1">Flight muscle</tissue>
    </source>
</reference>
<proteinExistence type="predicted"/>
<gene>
    <name evidence="1" type="ORF">mMyoMyo1_012331</name>
</gene>
<name>A0A7J7VZB8_MYOMY</name>
<dbReference type="AlphaFoldDB" id="A0A7J7VZB8"/>
<sequence>MRKQPRFLCPKQDFSRAAHWPSLDFLRAMLWSEAPPAHSYLLLLLSQVADPHCGRKAFPPYCCSLFLFFIGISPNRSFAQLFPRHLLLRRPEHVESQGLSCGSEGKADACPPLCKGWNRVPWPLLLPRLGRNLSNCWKPL</sequence>
<comment type="caution">
    <text evidence="1">The sequence shown here is derived from an EMBL/GenBank/DDBJ whole genome shotgun (WGS) entry which is preliminary data.</text>
</comment>
<evidence type="ECO:0000313" key="2">
    <source>
        <dbReference type="Proteomes" id="UP000527355"/>
    </source>
</evidence>
<protein>
    <submittedName>
        <fullName evidence="1">Uncharacterized protein</fullName>
    </submittedName>
</protein>
<dbReference type="EMBL" id="JABWUV010000009">
    <property type="protein sequence ID" value="KAF6330341.1"/>
    <property type="molecule type" value="Genomic_DNA"/>
</dbReference>
<evidence type="ECO:0000313" key="1">
    <source>
        <dbReference type="EMBL" id="KAF6330341.1"/>
    </source>
</evidence>
<keyword evidence="2" id="KW-1185">Reference proteome</keyword>